<keyword evidence="21" id="KW-1185">Reference proteome</keyword>
<evidence type="ECO:0000313" key="21">
    <source>
        <dbReference type="Proteomes" id="UP000389128"/>
    </source>
</evidence>
<protein>
    <recommendedName>
        <fullName evidence="6 19">Adenosylcobinamide-GDP ribazoletransferase</fullName>
        <ecNumber evidence="5 19">2.7.8.26</ecNumber>
    </recommendedName>
    <alternativeName>
        <fullName evidence="16 19">Cobalamin synthase</fullName>
    </alternativeName>
    <alternativeName>
        <fullName evidence="15 19">Cobalamin-5'-phosphate synthase</fullName>
    </alternativeName>
</protein>
<dbReference type="GO" id="GO:0005886">
    <property type="term" value="C:plasma membrane"/>
    <property type="evidence" value="ECO:0007669"/>
    <property type="project" value="UniProtKB-SubCell"/>
</dbReference>
<dbReference type="NCBIfam" id="NF001277">
    <property type="entry name" value="PRK00235.1-3"/>
    <property type="match status" value="1"/>
</dbReference>
<dbReference type="OrthoDB" id="9794626at2"/>
<evidence type="ECO:0000256" key="7">
    <source>
        <dbReference type="ARBA" id="ARBA00022475"/>
    </source>
</evidence>
<evidence type="ECO:0000256" key="12">
    <source>
        <dbReference type="ARBA" id="ARBA00022989"/>
    </source>
</evidence>
<feature type="transmembrane region" description="Helical" evidence="19">
    <location>
        <begin position="7"/>
        <end position="25"/>
    </location>
</feature>
<sequence>MRTQIELLFIALGFFTRLPIPGWVAFSPDKLGQAARFLPLVGWIIGLIGATVYWLAVQVLPVDLALVLSMAATIRATGAFHEDGWADTCDGLGGGWTKAQVLAIMKDSRIGSYGAIGLVLVLLAKYLALANLAAGDDYPVIAALLVAHSLSRLAAVSLMAVLDYARADDSAKSASVARRPTSAELGLATLAGILPLLLLNPREALTALVLTAIVIVWAIRTFARRLGGYTGDCLGATQQVAELAIYFGILAAWSST</sequence>
<dbReference type="EMBL" id="SDKK01000009">
    <property type="protein sequence ID" value="TYC58528.1"/>
    <property type="molecule type" value="Genomic_DNA"/>
</dbReference>
<evidence type="ECO:0000256" key="5">
    <source>
        <dbReference type="ARBA" id="ARBA00013200"/>
    </source>
</evidence>
<evidence type="ECO:0000256" key="11">
    <source>
        <dbReference type="ARBA" id="ARBA00022842"/>
    </source>
</evidence>
<evidence type="ECO:0000256" key="14">
    <source>
        <dbReference type="ARBA" id="ARBA00025228"/>
    </source>
</evidence>
<organism evidence="20 21">
    <name type="scientific">Zoogloea oleivorans</name>
    <dbReference type="NCBI Taxonomy" id="1552750"/>
    <lineage>
        <taxon>Bacteria</taxon>
        <taxon>Pseudomonadati</taxon>
        <taxon>Pseudomonadota</taxon>
        <taxon>Betaproteobacteria</taxon>
        <taxon>Rhodocyclales</taxon>
        <taxon>Zoogloeaceae</taxon>
        <taxon>Zoogloea</taxon>
    </lineage>
</organism>
<dbReference type="GO" id="GO:0008818">
    <property type="term" value="F:cobalamin 5'-phosphate synthase activity"/>
    <property type="evidence" value="ECO:0007669"/>
    <property type="project" value="UniProtKB-UniRule"/>
</dbReference>
<feature type="transmembrane region" description="Helical" evidence="19">
    <location>
        <begin position="205"/>
        <end position="223"/>
    </location>
</feature>
<keyword evidence="13 19" id="KW-0472">Membrane</keyword>
<proteinExistence type="inferred from homology"/>
<evidence type="ECO:0000256" key="10">
    <source>
        <dbReference type="ARBA" id="ARBA00022692"/>
    </source>
</evidence>
<reference evidence="20 21" key="1">
    <citation type="submission" date="2019-01" db="EMBL/GenBank/DDBJ databases">
        <title>Zoogloea oleivorans genome sequencing and assembly.</title>
        <authorList>
            <person name="Tancsics A."/>
            <person name="Farkas M."/>
            <person name="Kriszt B."/>
            <person name="Maroti G."/>
            <person name="Horvath B."/>
        </authorList>
    </citation>
    <scope>NUCLEOTIDE SEQUENCE [LARGE SCALE GENOMIC DNA]</scope>
    <source>
        <strain evidence="20 21">Buc</strain>
    </source>
</reference>
<evidence type="ECO:0000256" key="15">
    <source>
        <dbReference type="ARBA" id="ARBA00032605"/>
    </source>
</evidence>
<evidence type="ECO:0000256" key="2">
    <source>
        <dbReference type="ARBA" id="ARBA00004651"/>
    </source>
</evidence>
<keyword evidence="9 19" id="KW-0808">Transferase</keyword>
<evidence type="ECO:0000256" key="4">
    <source>
        <dbReference type="ARBA" id="ARBA00010561"/>
    </source>
</evidence>
<dbReference type="PANTHER" id="PTHR34148">
    <property type="entry name" value="ADENOSYLCOBINAMIDE-GDP RIBAZOLETRANSFERASE"/>
    <property type="match status" value="1"/>
</dbReference>
<dbReference type="InterPro" id="IPR003805">
    <property type="entry name" value="CobS"/>
</dbReference>
<name>A0A6C2CWP1_9RHOO</name>
<evidence type="ECO:0000256" key="13">
    <source>
        <dbReference type="ARBA" id="ARBA00023136"/>
    </source>
</evidence>
<dbReference type="Proteomes" id="UP000389128">
    <property type="component" value="Unassembled WGS sequence"/>
</dbReference>
<dbReference type="Pfam" id="PF02654">
    <property type="entry name" value="CobS"/>
    <property type="match status" value="1"/>
</dbReference>
<dbReference type="GO" id="GO:0009236">
    <property type="term" value="P:cobalamin biosynthetic process"/>
    <property type="evidence" value="ECO:0007669"/>
    <property type="project" value="UniProtKB-UniRule"/>
</dbReference>
<evidence type="ECO:0000256" key="18">
    <source>
        <dbReference type="ARBA" id="ARBA00049504"/>
    </source>
</evidence>
<comment type="catalytic activity">
    <reaction evidence="17 19">
        <text>alpha-ribazole + adenosylcob(III)inamide-GDP = adenosylcob(III)alamin + GMP + H(+)</text>
        <dbReference type="Rhea" id="RHEA:16049"/>
        <dbReference type="ChEBI" id="CHEBI:10329"/>
        <dbReference type="ChEBI" id="CHEBI:15378"/>
        <dbReference type="ChEBI" id="CHEBI:18408"/>
        <dbReference type="ChEBI" id="CHEBI:58115"/>
        <dbReference type="ChEBI" id="CHEBI:60487"/>
        <dbReference type="EC" id="2.7.8.26"/>
    </reaction>
</comment>
<evidence type="ECO:0000256" key="9">
    <source>
        <dbReference type="ARBA" id="ARBA00022679"/>
    </source>
</evidence>
<accession>A0A6C2CWP1</accession>
<dbReference type="GO" id="GO:0051073">
    <property type="term" value="F:adenosylcobinamide-GDP ribazoletransferase activity"/>
    <property type="evidence" value="ECO:0007669"/>
    <property type="project" value="UniProtKB-UniRule"/>
</dbReference>
<evidence type="ECO:0000256" key="8">
    <source>
        <dbReference type="ARBA" id="ARBA00022573"/>
    </source>
</evidence>
<dbReference type="AlphaFoldDB" id="A0A6C2CWP1"/>
<comment type="catalytic activity">
    <reaction evidence="18 19">
        <text>alpha-ribazole 5'-phosphate + adenosylcob(III)inamide-GDP = adenosylcob(III)alamin 5'-phosphate + GMP + H(+)</text>
        <dbReference type="Rhea" id="RHEA:23560"/>
        <dbReference type="ChEBI" id="CHEBI:15378"/>
        <dbReference type="ChEBI" id="CHEBI:57918"/>
        <dbReference type="ChEBI" id="CHEBI:58115"/>
        <dbReference type="ChEBI" id="CHEBI:60487"/>
        <dbReference type="ChEBI" id="CHEBI:60493"/>
        <dbReference type="EC" id="2.7.8.26"/>
    </reaction>
</comment>
<dbReference type="EC" id="2.7.8.26" evidence="5 19"/>
<dbReference type="NCBIfam" id="TIGR00317">
    <property type="entry name" value="cobS"/>
    <property type="match status" value="1"/>
</dbReference>
<comment type="similarity">
    <text evidence="4 19">Belongs to the CobS family.</text>
</comment>
<evidence type="ECO:0000313" key="20">
    <source>
        <dbReference type="EMBL" id="TYC58528.1"/>
    </source>
</evidence>
<feature type="transmembrane region" description="Helical" evidence="19">
    <location>
        <begin position="37"/>
        <end position="56"/>
    </location>
</feature>
<evidence type="ECO:0000256" key="16">
    <source>
        <dbReference type="ARBA" id="ARBA00032853"/>
    </source>
</evidence>
<evidence type="ECO:0000256" key="17">
    <source>
        <dbReference type="ARBA" id="ARBA00048623"/>
    </source>
</evidence>
<keyword evidence="7 19" id="KW-1003">Cell membrane</keyword>
<comment type="cofactor">
    <cofactor evidence="1 19">
        <name>Mg(2+)</name>
        <dbReference type="ChEBI" id="CHEBI:18420"/>
    </cofactor>
</comment>
<evidence type="ECO:0000256" key="19">
    <source>
        <dbReference type="HAMAP-Rule" id="MF_00719"/>
    </source>
</evidence>
<keyword evidence="8 19" id="KW-0169">Cobalamin biosynthesis</keyword>
<gene>
    <name evidence="19" type="primary">cobS</name>
    <name evidence="20" type="ORF">ETQ85_10875</name>
</gene>
<feature type="transmembrane region" description="Helical" evidence="19">
    <location>
        <begin position="183"/>
        <end position="199"/>
    </location>
</feature>
<evidence type="ECO:0000256" key="1">
    <source>
        <dbReference type="ARBA" id="ARBA00001946"/>
    </source>
</evidence>
<dbReference type="HAMAP" id="MF_00719">
    <property type="entry name" value="CobS"/>
    <property type="match status" value="1"/>
</dbReference>
<feature type="transmembrane region" description="Helical" evidence="19">
    <location>
        <begin position="110"/>
        <end position="128"/>
    </location>
</feature>
<evidence type="ECO:0000256" key="3">
    <source>
        <dbReference type="ARBA" id="ARBA00004663"/>
    </source>
</evidence>
<comment type="subcellular location">
    <subcellularLocation>
        <location evidence="2 19">Cell membrane</location>
        <topology evidence="2 19">Multi-pass membrane protein</topology>
    </subcellularLocation>
</comment>
<comment type="pathway">
    <text evidence="3 19">Cofactor biosynthesis; adenosylcobalamin biosynthesis; adenosylcobalamin from cob(II)yrinate a,c-diamide: step 7/7.</text>
</comment>
<keyword evidence="10 19" id="KW-0812">Transmembrane</keyword>
<keyword evidence="11 19" id="KW-0460">Magnesium</keyword>
<keyword evidence="12 19" id="KW-1133">Transmembrane helix</keyword>
<dbReference type="PANTHER" id="PTHR34148:SF1">
    <property type="entry name" value="ADENOSYLCOBINAMIDE-GDP RIBAZOLETRANSFERASE"/>
    <property type="match status" value="1"/>
</dbReference>
<dbReference type="RefSeq" id="WP_148579229.1">
    <property type="nucleotide sequence ID" value="NZ_SDKK01000009.1"/>
</dbReference>
<dbReference type="UniPathway" id="UPA00148">
    <property type="reaction ID" value="UER00238"/>
</dbReference>
<comment type="caution">
    <text evidence="20">The sequence shown here is derived from an EMBL/GenBank/DDBJ whole genome shotgun (WGS) entry which is preliminary data.</text>
</comment>
<feature type="transmembrane region" description="Helical" evidence="19">
    <location>
        <begin position="140"/>
        <end position="162"/>
    </location>
</feature>
<evidence type="ECO:0000256" key="6">
    <source>
        <dbReference type="ARBA" id="ARBA00015850"/>
    </source>
</evidence>
<comment type="function">
    <text evidence="14 19">Joins adenosylcobinamide-GDP and alpha-ribazole to generate adenosylcobalamin (Ado-cobalamin). Also synthesizes adenosylcobalamin 5'-phosphate from adenosylcobinamide-GDP and alpha-ribazole 5'-phosphate.</text>
</comment>